<proteinExistence type="inferred from homology"/>
<evidence type="ECO:0000256" key="5">
    <source>
        <dbReference type="ARBA" id="ARBA00022679"/>
    </source>
</evidence>
<protein>
    <recommendedName>
        <fullName evidence="7">Aminotransferase</fullName>
        <ecNumber evidence="7">2.6.1.-</ecNumber>
    </recommendedName>
</protein>
<name>A0ABW0NIK4_9BURK</name>
<dbReference type="CDD" id="cd00609">
    <property type="entry name" value="AAT_like"/>
    <property type="match status" value="1"/>
</dbReference>
<dbReference type="NCBIfam" id="NF006719">
    <property type="entry name" value="PRK09257.1"/>
    <property type="match status" value="1"/>
</dbReference>
<evidence type="ECO:0000256" key="3">
    <source>
        <dbReference type="ARBA" id="ARBA00011738"/>
    </source>
</evidence>
<dbReference type="InterPro" id="IPR004839">
    <property type="entry name" value="Aminotransferase_I/II_large"/>
</dbReference>
<dbReference type="InterPro" id="IPR015424">
    <property type="entry name" value="PyrdxlP-dep_Trfase"/>
</dbReference>
<organism evidence="9 10">
    <name type="scientific">Caenimonas terrae</name>
    <dbReference type="NCBI Taxonomy" id="696074"/>
    <lineage>
        <taxon>Bacteria</taxon>
        <taxon>Pseudomonadati</taxon>
        <taxon>Pseudomonadota</taxon>
        <taxon>Betaproteobacteria</taxon>
        <taxon>Burkholderiales</taxon>
        <taxon>Comamonadaceae</taxon>
        <taxon>Caenimonas</taxon>
    </lineage>
</organism>
<keyword evidence="5 7" id="KW-0808">Transferase</keyword>
<keyword evidence="10" id="KW-1185">Reference proteome</keyword>
<dbReference type="Gene3D" id="3.90.1150.10">
    <property type="entry name" value="Aspartate Aminotransferase, domain 1"/>
    <property type="match status" value="1"/>
</dbReference>
<dbReference type="InterPro" id="IPR015421">
    <property type="entry name" value="PyrdxlP-dep_Trfase_major"/>
</dbReference>
<dbReference type="InterPro" id="IPR000796">
    <property type="entry name" value="Asp_trans"/>
</dbReference>
<dbReference type="EC" id="2.6.1.-" evidence="7"/>
<evidence type="ECO:0000313" key="9">
    <source>
        <dbReference type="EMBL" id="MFC5500115.1"/>
    </source>
</evidence>
<feature type="domain" description="Aminotransferase class I/classII large" evidence="8">
    <location>
        <begin position="29"/>
        <end position="394"/>
    </location>
</feature>
<dbReference type="SUPFAM" id="SSF53383">
    <property type="entry name" value="PLP-dependent transferases"/>
    <property type="match status" value="1"/>
</dbReference>
<dbReference type="Pfam" id="PF00155">
    <property type="entry name" value="Aminotran_1_2"/>
    <property type="match status" value="1"/>
</dbReference>
<comment type="subunit">
    <text evidence="3">Homodimer.</text>
</comment>
<comment type="caution">
    <text evidence="9">The sequence shown here is derived from an EMBL/GenBank/DDBJ whole genome shotgun (WGS) entry which is preliminary data.</text>
</comment>
<dbReference type="RefSeq" id="WP_376852358.1">
    <property type="nucleotide sequence ID" value="NZ_JBHSMF010000010.1"/>
</dbReference>
<evidence type="ECO:0000256" key="4">
    <source>
        <dbReference type="ARBA" id="ARBA00022576"/>
    </source>
</evidence>
<evidence type="ECO:0000256" key="6">
    <source>
        <dbReference type="ARBA" id="ARBA00022898"/>
    </source>
</evidence>
<evidence type="ECO:0000259" key="8">
    <source>
        <dbReference type="Pfam" id="PF00155"/>
    </source>
</evidence>
<dbReference type="PANTHER" id="PTHR11879:SF37">
    <property type="entry name" value="AROMATIC-AMINO-ACID AMINOTRANSFERASE"/>
    <property type="match status" value="1"/>
</dbReference>
<keyword evidence="6" id="KW-0663">Pyridoxal phosphate</keyword>
<evidence type="ECO:0000313" key="10">
    <source>
        <dbReference type="Proteomes" id="UP001596037"/>
    </source>
</evidence>
<dbReference type="InterPro" id="IPR015422">
    <property type="entry name" value="PyrdxlP-dep_Trfase_small"/>
</dbReference>
<evidence type="ECO:0000256" key="1">
    <source>
        <dbReference type="ARBA" id="ARBA00001933"/>
    </source>
</evidence>
<keyword evidence="4 7" id="KW-0032">Aminotransferase</keyword>
<comment type="cofactor">
    <cofactor evidence="1 7">
        <name>pyridoxal 5'-phosphate</name>
        <dbReference type="ChEBI" id="CHEBI:597326"/>
    </cofactor>
</comment>
<sequence>MSLFTAVEMAPRDPILGLNEQFNADANPHKVNLGVGVYYDDDGKLPLLQCVQQAEKQMMEAPKARGYLPIDGIAAYDSAVKSLVFGAESEPVKSGRVATVQALGGTGGLKIGADFLKRINPGAKVLISDPSWENHRALFSQAGFAVETYPYYDAARRGIDFEGMLAGLEAAPEGTVVVLHACCHNPTGYDISPEQWDKVIETVKAHKLVPFLDLAYQGFGYGIAEDGAVVGKFVASGQNFFVSTSFSKSFSLYGERVGALSVVCQDKEEAARVLSQLKIMIRTNYSNPPIHGAMVVALVLNTPELRTLWEKELGDMRLRIKQMRTALVEKLKGAGVKEDMGFITQQIGMFSYSGLTKDQMVRLRNEFGVYGTDTGRMCVAALNSKNIDYVCASIAKVL</sequence>
<dbReference type="PROSITE" id="PS00105">
    <property type="entry name" value="AA_TRANSFER_CLASS_1"/>
    <property type="match status" value="1"/>
</dbReference>
<dbReference type="GO" id="GO:0008483">
    <property type="term" value="F:transaminase activity"/>
    <property type="evidence" value="ECO:0007669"/>
    <property type="project" value="UniProtKB-KW"/>
</dbReference>
<gene>
    <name evidence="9" type="ORF">ACFPOE_21410</name>
</gene>
<evidence type="ECO:0000256" key="2">
    <source>
        <dbReference type="ARBA" id="ARBA00007441"/>
    </source>
</evidence>
<evidence type="ECO:0000256" key="7">
    <source>
        <dbReference type="RuleBase" id="RU000481"/>
    </source>
</evidence>
<dbReference type="InterPro" id="IPR004838">
    <property type="entry name" value="NHTrfase_class1_PyrdxlP-BS"/>
</dbReference>
<reference evidence="10" key="1">
    <citation type="journal article" date="2019" name="Int. J. Syst. Evol. Microbiol.">
        <title>The Global Catalogue of Microorganisms (GCM) 10K type strain sequencing project: providing services to taxonomists for standard genome sequencing and annotation.</title>
        <authorList>
            <consortium name="The Broad Institute Genomics Platform"/>
            <consortium name="The Broad Institute Genome Sequencing Center for Infectious Disease"/>
            <person name="Wu L."/>
            <person name="Ma J."/>
        </authorList>
    </citation>
    <scope>NUCLEOTIDE SEQUENCE [LARGE SCALE GENOMIC DNA]</scope>
    <source>
        <strain evidence="10">CCUG 57401</strain>
    </source>
</reference>
<dbReference type="PANTHER" id="PTHR11879">
    <property type="entry name" value="ASPARTATE AMINOTRANSFERASE"/>
    <property type="match status" value="1"/>
</dbReference>
<dbReference type="Gene3D" id="3.40.640.10">
    <property type="entry name" value="Type I PLP-dependent aspartate aminotransferase-like (Major domain)"/>
    <property type="match status" value="1"/>
</dbReference>
<comment type="similarity">
    <text evidence="2 7">Belongs to the class-I pyridoxal-phosphate-dependent aminotransferase family.</text>
</comment>
<dbReference type="PRINTS" id="PR00799">
    <property type="entry name" value="TRANSAMINASE"/>
</dbReference>
<accession>A0ABW0NIK4</accession>
<dbReference type="Proteomes" id="UP001596037">
    <property type="component" value="Unassembled WGS sequence"/>
</dbReference>
<dbReference type="EMBL" id="JBHSMF010000010">
    <property type="protein sequence ID" value="MFC5500115.1"/>
    <property type="molecule type" value="Genomic_DNA"/>
</dbReference>